<dbReference type="Proteomes" id="UP001152320">
    <property type="component" value="Chromosome 8"/>
</dbReference>
<gene>
    <name evidence="2" type="ORF">HOLleu_17690</name>
</gene>
<evidence type="ECO:0000313" key="3">
    <source>
        <dbReference type="Proteomes" id="UP001152320"/>
    </source>
</evidence>
<reference evidence="2" key="1">
    <citation type="submission" date="2021-10" db="EMBL/GenBank/DDBJ databases">
        <title>Tropical sea cucumber genome reveals ecological adaptation and Cuvierian tubules defense mechanism.</title>
        <authorList>
            <person name="Chen T."/>
        </authorList>
    </citation>
    <scope>NUCLEOTIDE SEQUENCE</scope>
    <source>
        <strain evidence="2">Nanhai2018</strain>
        <tissue evidence="2">Muscle</tissue>
    </source>
</reference>
<keyword evidence="3" id="KW-1185">Reference proteome</keyword>
<feature type="compositionally biased region" description="Polar residues" evidence="1">
    <location>
        <begin position="50"/>
        <end position="59"/>
    </location>
</feature>
<evidence type="ECO:0000256" key="1">
    <source>
        <dbReference type="SAM" id="MobiDB-lite"/>
    </source>
</evidence>
<evidence type="ECO:0000313" key="2">
    <source>
        <dbReference type="EMBL" id="KAJ8036992.1"/>
    </source>
</evidence>
<name>A0A9Q1C1Q3_HOLLE</name>
<comment type="caution">
    <text evidence="2">The sequence shown here is derived from an EMBL/GenBank/DDBJ whole genome shotgun (WGS) entry which is preliminary data.</text>
</comment>
<dbReference type="AlphaFoldDB" id="A0A9Q1C1Q3"/>
<protein>
    <submittedName>
        <fullName evidence="2">Uncharacterized protein</fullName>
    </submittedName>
</protein>
<feature type="compositionally biased region" description="Low complexity" evidence="1">
    <location>
        <begin position="1"/>
        <end position="27"/>
    </location>
</feature>
<feature type="region of interest" description="Disordered" evidence="1">
    <location>
        <begin position="1"/>
        <end position="81"/>
    </location>
</feature>
<organism evidence="2 3">
    <name type="scientific">Holothuria leucospilota</name>
    <name type="common">Black long sea cucumber</name>
    <name type="synonym">Mertensiothuria leucospilota</name>
    <dbReference type="NCBI Taxonomy" id="206669"/>
    <lineage>
        <taxon>Eukaryota</taxon>
        <taxon>Metazoa</taxon>
        <taxon>Echinodermata</taxon>
        <taxon>Eleutherozoa</taxon>
        <taxon>Echinozoa</taxon>
        <taxon>Holothuroidea</taxon>
        <taxon>Aspidochirotacea</taxon>
        <taxon>Aspidochirotida</taxon>
        <taxon>Holothuriidae</taxon>
        <taxon>Holothuria</taxon>
    </lineage>
</organism>
<sequence>MPMWVSNPSSAESSDGSSGASSSAGQSLQVQLPDTPPARDKSRLPPEQQEAMQHQQATTVPAKGTHVMPKKNVVESWGFSD</sequence>
<accession>A0A9Q1C1Q3</accession>
<proteinExistence type="predicted"/>
<dbReference type="EMBL" id="JAIZAY010000008">
    <property type="protein sequence ID" value="KAJ8036992.1"/>
    <property type="molecule type" value="Genomic_DNA"/>
</dbReference>